<evidence type="ECO:0000313" key="1">
    <source>
        <dbReference type="EMBL" id="KIW07614.1"/>
    </source>
</evidence>
<dbReference type="GO" id="GO:0042148">
    <property type="term" value="P:DNA strand invasion"/>
    <property type="evidence" value="ECO:0007669"/>
    <property type="project" value="TreeGrafter"/>
</dbReference>
<dbReference type="InParanoid" id="A0A0D2B8N6"/>
<protein>
    <recommendedName>
        <fullName evidence="3">DNA recombination and repair protein Rad51-like C-terminal domain-containing protein</fullName>
    </recommendedName>
</protein>
<dbReference type="InterPro" id="IPR027417">
    <property type="entry name" value="P-loop_NTPase"/>
</dbReference>
<evidence type="ECO:0000313" key="2">
    <source>
        <dbReference type="Proteomes" id="UP000053259"/>
    </source>
</evidence>
<dbReference type="HOGENOM" id="CLU_046729_0_0_1"/>
<organism evidence="1 2">
    <name type="scientific">Verruconis gallopava</name>
    <dbReference type="NCBI Taxonomy" id="253628"/>
    <lineage>
        <taxon>Eukaryota</taxon>
        <taxon>Fungi</taxon>
        <taxon>Dikarya</taxon>
        <taxon>Ascomycota</taxon>
        <taxon>Pezizomycotina</taxon>
        <taxon>Dothideomycetes</taxon>
        <taxon>Pleosporomycetidae</taxon>
        <taxon>Venturiales</taxon>
        <taxon>Sympoventuriaceae</taxon>
        <taxon>Verruconis</taxon>
    </lineage>
</organism>
<dbReference type="GeneID" id="27309537"/>
<dbReference type="InterPro" id="IPR030547">
    <property type="entry name" value="XRCC2"/>
</dbReference>
<dbReference type="GO" id="GO:0000724">
    <property type="term" value="P:double-strand break repair via homologous recombination"/>
    <property type="evidence" value="ECO:0007669"/>
    <property type="project" value="InterPro"/>
</dbReference>
<evidence type="ECO:0008006" key="3">
    <source>
        <dbReference type="Google" id="ProtNLM"/>
    </source>
</evidence>
<dbReference type="GO" id="GO:0000400">
    <property type="term" value="F:four-way junction DNA binding"/>
    <property type="evidence" value="ECO:0007669"/>
    <property type="project" value="TreeGrafter"/>
</dbReference>
<dbReference type="Proteomes" id="UP000053259">
    <property type="component" value="Unassembled WGS sequence"/>
</dbReference>
<dbReference type="AlphaFoldDB" id="A0A0D2B8N6"/>
<dbReference type="STRING" id="253628.A0A0D2B8N6"/>
<proteinExistence type="predicted"/>
<reference evidence="1 2" key="1">
    <citation type="submission" date="2015-01" db="EMBL/GenBank/DDBJ databases">
        <title>The Genome Sequence of Ochroconis gallopava CBS43764.</title>
        <authorList>
            <consortium name="The Broad Institute Genomics Platform"/>
            <person name="Cuomo C."/>
            <person name="de Hoog S."/>
            <person name="Gorbushina A."/>
            <person name="Stielow B."/>
            <person name="Teixiera M."/>
            <person name="Abouelleil A."/>
            <person name="Chapman S.B."/>
            <person name="Priest M."/>
            <person name="Young S.K."/>
            <person name="Wortman J."/>
            <person name="Nusbaum C."/>
            <person name="Birren B."/>
        </authorList>
    </citation>
    <scope>NUCLEOTIDE SEQUENCE [LARGE SCALE GENOMIC DNA]</scope>
    <source>
        <strain evidence="1 2">CBS 43764</strain>
    </source>
</reference>
<dbReference type="Gene3D" id="3.40.50.300">
    <property type="entry name" value="P-loop containing nucleotide triphosphate hydrolases"/>
    <property type="match status" value="1"/>
</dbReference>
<dbReference type="OrthoDB" id="420422at2759"/>
<dbReference type="PANTHER" id="PTHR46644">
    <property type="entry name" value="DNA REPAIR PROTEIN XRCC2"/>
    <property type="match status" value="1"/>
</dbReference>
<dbReference type="RefSeq" id="XP_016217483.1">
    <property type="nucleotide sequence ID" value="XM_016354471.1"/>
</dbReference>
<dbReference type="GO" id="GO:0005815">
    <property type="term" value="C:microtubule organizing center"/>
    <property type="evidence" value="ECO:0007669"/>
    <property type="project" value="TreeGrafter"/>
</dbReference>
<keyword evidence="2" id="KW-1185">Reference proteome</keyword>
<dbReference type="VEuPathDB" id="FungiDB:PV09_01564"/>
<gene>
    <name evidence="1" type="ORF">PV09_01564</name>
</gene>
<dbReference type="SUPFAM" id="SSF52540">
    <property type="entry name" value="P-loop containing nucleoside triphosphate hydrolases"/>
    <property type="match status" value="1"/>
</dbReference>
<dbReference type="EMBL" id="KN847532">
    <property type="protein sequence ID" value="KIW07614.1"/>
    <property type="molecule type" value="Genomic_DNA"/>
</dbReference>
<dbReference type="GO" id="GO:0005657">
    <property type="term" value="C:replication fork"/>
    <property type="evidence" value="ECO:0007669"/>
    <property type="project" value="InterPro"/>
</dbReference>
<sequence>MCAADLGRRLLNECVETRLDKVLRTLRSISGQEIHQDETLSTLDRLLSVNYPLHRGQQPRYPALEISAEDTGAGRSQLVYYIISKAILPDSHGSSDLKGKKGTVILFDADARFDVERLVQIMHSYMKHVSATGSSGTDAQEVVEQSLQHLHVFQPRSMASLLDGLNGLLGYLYDFSVHHSSERPVHSIVIDSASAFYWETLANLENERVAALNAKASGVSTAAKSPSQPNPYALLVNRLRSIQQTLSCAIIATTTASAFKESASGEQILRTLPTPWPSFPTAKLLLKRDRVEKFGLGMSWEDAEKEKSLRQTAVELGYFSAKVVGSNEYFRFTVTRDGVQILNNE</sequence>
<dbReference type="PANTHER" id="PTHR46644:SF2">
    <property type="entry name" value="DNA REPAIR PROTEIN XRCC2"/>
    <property type="match status" value="1"/>
</dbReference>
<accession>A0A0D2B8N6</accession>
<name>A0A0D2B8N6_9PEZI</name>
<dbReference type="GO" id="GO:0033063">
    <property type="term" value="C:Rad51B-Rad51C-Rad51D-XRCC2 complex"/>
    <property type="evidence" value="ECO:0007669"/>
    <property type="project" value="InterPro"/>
</dbReference>